<organism evidence="2 3">
    <name type="scientific">Alligator mississippiensis</name>
    <name type="common">American alligator</name>
    <dbReference type="NCBI Taxonomy" id="8496"/>
    <lineage>
        <taxon>Eukaryota</taxon>
        <taxon>Metazoa</taxon>
        <taxon>Chordata</taxon>
        <taxon>Craniata</taxon>
        <taxon>Vertebrata</taxon>
        <taxon>Euteleostomi</taxon>
        <taxon>Archelosauria</taxon>
        <taxon>Archosauria</taxon>
        <taxon>Crocodylia</taxon>
        <taxon>Alligatoridae</taxon>
        <taxon>Alligatorinae</taxon>
        <taxon>Alligator</taxon>
    </lineage>
</organism>
<feature type="compositionally biased region" description="Polar residues" evidence="1">
    <location>
        <begin position="34"/>
        <end position="50"/>
    </location>
</feature>
<comment type="caution">
    <text evidence="2">The sequence shown here is derived from an EMBL/GenBank/DDBJ whole genome shotgun (WGS) entry which is preliminary data.</text>
</comment>
<sequence length="133" mass="14988">MRAPKARRKRRCLCDNRDAGKWEMLPESFAGPSQEATTYRQKDPPSQGQYFSGRGVARRAQGRRLRKAEGLKGTPRACLGQTKSQISCDHKNLIPGHCCPERKPVSVSHFRQCMEPPATLHCRNERKNGSRAA</sequence>
<dbReference type="Proteomes" id="UP000050525">
    <property type="component" value="Unassembled WGS sequence"/>
</dbReference>
<evidence type="ECO:0000256" key="1">
    <source>
        <dbReference type="SAM" id="MobiDB-lite"/>
    </source>
</evidence>
<evidence type="ECO:0000313" key="2">
    <source>
        <dbReference type="EMBL" id="KYO31224.1"/>
    </source>
</evidence>
<reference evidence="2 3" key="1">
    <citation type="journal article" date="2012" name="Genome Biol.">
        <title>Sequencing three crocodilian genomes to illuminate the evolution of archosaurs and amniotes.</title>
        <authorList>
            <person name="St John J.A."/>
            <person name="Braun E.L."/>
            <person name="Isberg S.R."/>
            <person name="Miles L.G."/>
            <person name="Chong A.Y."/>
            <person name="Gongora J."/>
            <person name="Dalzell P."/>
            <person name="Moran C."/>
            <person name="Bed'hom B."/>
            <person name="Abzhanov A."/>
            <person name="Burgess S.C."/>
            <person name="Cooksey A.M."/>
            <person name="Castoe T.A."/>
            <person name="Crawford N.G."/>
            <person name="Densmore L.D."/>
            <person name="Drew J.C."/>
            <person name="Edwards S.V."/>
            <person name="Faircloth B.C."/>
            <person name="Fujita M.K."/>
            <person name="Greenwold M.J."/>
            <person name="Hoffmann F.G."/>
            <person name="Howard J.M."/>
            <person name="Iguchi T."/>
            <person name="Janes D.E."/>
            <person name="Khan S.Y."/>
            <person name="Kohno S."/>
            <person name="de Koning A.J."/>
            <person name="Lance S.L."/>
            <person name="McCarthy F.M."/>
            <person name="McCormack J.E."/>
            <person name="Merchant M.E."/>
            <person name="Peterson D.G."/>
            <person name="Pollock D.D."/>
            <person name="Pourmand N."/>
            <person name="Raney B.J."/>
            <person name="Roessler K.A."/>
            <person name="Sanford J.R."/>
            <person name="Sawyer R.H."/>
            <person name="Schmidt C.J."/>
            <person name="Triplett E.W."/>
            <person name="Tuberville T.D."/>
            <person name="Venegas-Anaya M."/>
            <person name="Howard J.T."/>
            <person name="Jarvis E.D."/>
            <person name="Guillette L.J.Jr."/>
            <person name="Glenn T.C."/>
            <person name="Green R.E."/>
            <person name="Ray D.A."/>
        </authorList>
    </citation>
    <scope>NUCLEOTIDE SEQUENCE [LARGE SCALE GENOMIC DNA]</scope>
    <source>
        <strain evidence="2">KSC_2009_1</strain>
    </source>
</reference>
<feature type="compositionally biased region" description="Basic residues" evidence="1">
    <location>
        <begin position="56"/>
        <end position="66"/>
    </location>
</feature>
<protein>
    <submittedName>
        <fullName evidence="2">Uncharacterized protein</fullName>
    </submittedName>
</protein>
<name>A0A151N329_ALLMI</name>
<feature type="region of interest" description="Disordered" evidence="1">
    <location>
        <begin position="27"/>
        <end position="69"/>
    </location>
</feature>
<evidence type="ECO:0000313" key="3">
    <source>
        <dbReference type="Proteomes" id="UP000050525"/>
    </source>
</evidence>
<proteinExistence type="predicted"/>
<accession>A0A151N329</accession>
<gene>
    <name evidence="2" type="ORF">Y1Q_0016548</name>
</gene>
<keyword evidence="3" id="KW-1185">Reference proteome</keyword>
<dbReference type="EMBL" id="AKHW03004113">
    <property type="protein sequence ID" value="KYO31224.1"/>
    <property type="molecule type" value="Genomic_DNA"/>
</dbReference>
<dbReference type="AlphaFoldDB" id="A0A151N329"/>